<evidence type="ECO:0008006" key="3">
    <source>
        <dbReference type="Google" id="ProtNLM"/>
    </source>
</evidence>
<organism evidence="2">
    <name type="scientific">Blastochloris viridis</name>
    <name type="common">Rhodopseudomonas viridis</name>
    <dbReference type="NCBI Taxonomy" id="1079"/>
    <lineage>
        <taxon>Bacteria</taxon>
        <taxon>Pseudomonadati</taxon>
        <taxon>Pseudomonadota</taxon>
        <taxon>Alphaproteobacteria</taxon>
        <taxon>Hyphomicrobiales</taxon>
        <taxon>Blastochloridaceae</taxon>
        <taxon>Blastochloris</taxon>
    </lineage>
</organism>
<gene>
    <name evidence="2" type="ORF">BV133_1448</name>
</gene>
<sequence>MVGAALMVAFGVGFAAEAPAQPTSAQSNIQLAQAKPTKPAAAAPVAAPELLGKFGDWAAYVSQTPKTKICYALSQPKDRQPASLKRDPGFMFISHRPGEGVRNEVSATMGFPLRDGDASMQIGNVVFAMTSKDENVWIKNPAEEQRLIDTMRRGKDLAIKGTSRRGNESTDRYSLSGLAQALDRVAQECK</sequence>
<dbReference type="EMBL" id="AP014854">
    <property type="protein sequence ID" value="BAR99041.1"/>
    <property type="molecule type" value="Genomic_DNA"/>
</dbReference>
<dbReference type="Gene3D" id="2.60.40.1880">
    <property type="entry name" value="Invasion associated locus B (IalB) protein"/>
    <property type="match status" value="1"/>
</dbReference>
<feature type="chain" id="PRO_5008116218" description="Invasion associated locus B family protein" evidence="1">
    <location>
        <begin position="21"/>
        <end position="190"/>
    </location>
</feature>
<name>A0A182D2B7_BLAVI</name>
<protein>
    <recommendedName>
        <fullName evidence="3">Invasion associated locus B family protein</fullName>
    </recommendedName>
</protein>
<dbReference type="InterPro" id="IPR038696">
    <property type="entry name" value="IalB_sf"/>
</dbReference>
<accession>A0A182D2B7</accession>
<evidence type="ECO:0000256" key="1">
    <source>
        <dbReference type="SAM" id="SignalP"/>
    </source>
</evidence>
<reference evidence="2" key="1">
    <citation type="journal article" date="2015" name="Genome Announc.">
        <title>Complete Genome Sequence of the Bacteriochlorophyll b-Producing Photosynthetic Bacterium Blastochloris viridis.</title>
        <authorList>
            <person name="Tsukatani Y."/>
            <person name="Hirose Y."/>
            <person name="Harada J."/>
            <person name="Misawa N."/>
            <person name="Mori K."/>
            <person name="Inoue K."/>
            <person name="Tamiaki H."/>
        </authorList>
    </citation>
    <scope>NUCLEOTIDE SEQUENCE [LARGE SCALE GENOMIC DNA]</scope>
    <source>
        <strain evidence="2">DSM 133</strain>
    </source>
</reference>
<dbReference type="AlphaFoldDB" id="A0A182D2B7"/>
<evidence type="ECO:0000313" key="2">
    <source>
        <dbReference type="EMBL" id="BAR99041.1"/>
    </source>
</evidence>
<proteinExistence type="predicted"/>
<keyword evidence="1" id="KW-0732">Signal</keyword>
<feature type="signal peptide" evidence="1">
    <location>
        <begin position="1"/>
        <end position="20"/>
    </location>
</feature>